<dbReference type="GeneID" id="92378510"/>
<gene>
    <name evidence="9" type="ORF">TEOVI_000457000</name>
</gene>
<reference evidence="9" key="1">
    <citation type="submission" date="2016-09" db="EMBL/GenBank/DDBJ databases">
        <authorList>
            <person name="Hebert L."/>
            <person name="Moumen B."/>
        </authorList>
    </citation>
    <scope>NUCLEOTIDE SEQUENCE [LARGE SCALE GENOMIC DNA]</scope>
    <source>
        <strain evidence="9">OVI</strain>
    </source>
</reference>
<comment type="catalytic activity">
    <reaction evidence="6">
        <text>UDP-alpha-D-glucose = UDP-alpha-D-galactose</text>
        <dbReference type="Rhea" id="RHEA:22168"/>
        <dbReference type="ChEBI" id="CHEBI:58885"/>
        <dbReference type="ChEBI" id="CHEBI:66914"/>
        <dbReference type="EC" id="5.1.3.2"/>
    </reaction>
</comment>
<proteinExistence type="inferred from homology"/>
<evidence type="ECO:0000259" key="8">
    <source>
        <dbReference type="Pfam" id="PF01370"/>
    </source>
</evidence>
<dbReference type="EC" id="5.1.3.2" evidence="6"/>
<dbReference type="PANTHER" id="PTHR43725:SF53">
    <property type="entry name" value="UDP-ARABINOSE 4-EPIMERASE 1"/>
    <property type="match status" value="1"/>
</dbReference>
<dbReference type="GO" id="GO:0006012">
    <property type="term" value="P:galactose metabolic process"/>
    <property type="evidence" value="ECO:0007669"/>
    <property type="project" value="UniProtKB-UniPathway"/>
</dbReference>
<dbReference type="VEuPathDB" id="TriTrypDB:TEOVI_000457000"/>
<evidence type="ECO:0000256" key="4">
    <source>
        <dbReference type="ARBA" id="ARBA00023235"/>
    </source>
</evidence>
<keyword evidence="10" id="KW-1185">Reference proteome</keyword>
<protein>
    <recommendedName>
        <fullName evidence="6">UDP-glucose 4-epimerase</fullName>
        <ecNumber evidence="6">5.1.3.2</ecNumber>
    </recommendedName>
</protein>
<evidence type="ECO:0000256" key="5">
    <source>
        <dbReference type="ARBA" id="ARBA00023277"/>
    </source>
</evidence>
<organism evidence="9 10">
    <name type="scientific">Trypanosoma equiperdum</name>
    <dbReference type="NCBI Taxonomy" id="5694"/>
    <lineage>
        <taxon>Eukaryota</taxon>
        <taxon>Discoba</taxon>
        <taxon>Euglenozoa</taxon>
        <taxon>Kinetoplastea</taxon>
        <taxon>Metakinetoplastina</taxon>
        <taxon>Trypanosomatida</taxon>
        <taxon>Trypanosomatidae</taxon>
        <taxon>Trypanosoma</taxon>
    </lineage>
</organism>
<keyword evidence="5 6" id="KW-0119">Carbohydrate metabolism</keyword>
<keyword evidence="3 6" id="KW-0520">NAD</keyword>
<dbReference type="Gene3D" id="3.90.25.10">
    <property type="entry name" value="UDP-galactose 4-epimerase, domain 1"/>
    <property type="match status" value="1"/>
</dbReference>
<evidence type="ECO:0000256" key="3">
    <source>
        <dbReference type="ARBA" id="ARBA00023027"/>
    </source>
</evidence>
<sequence length="395" mass="43545">MRVLVCGGAGYIGSHFVRALLRDTNHSVVIVDSLVGTHGKSDHVETRENVARKLQQSDGPKPPWADRYAALEVGDVRNEDFLNGVFTRHGPIDAVVHMCAFLAVGESVRDPLKYYDNNVVGILRLLQAMLLHKCDKIIFSSSAAIFGNPTRGSVSTNAEPIDINAKKSPESPYGESKLIAERMIRDCAEAYGIKGICLRYFNACGAHEDGDIGEHYQGSTHLIPIILGRVMSDIAPDQRLTIHEDASTDKRMPIFGTDYPTPDGTCVRDYVHVCDLASAHILALDYVEKLGPNDKSKYFSVFNLGTSRGYSVREVIEVARKTTGHPIPVRECGRREGDPAYLVAASDKAREVLGWKPKYDTLEAIMETSWKFQRTHPNGYASQENGTPGGRTTKL</sequence>
<feature type="compositionally biased region" description="Polar residues" evidence="7">
    <location>
        <begin position="376"/>
        <end position="386"/>
    </location>
</feature>
<dbReference type="RefSeq" id="XP_067083426.1">
    <property type="nucleotide sequence ID" value="XM_067227325.1"/>
</dbReference>
<dbReference type="InterPro" id="IPR036291">
    <property type="entry name" value="NAD(P)-bd_dom_sf"/>
</dbReference>
<dbReference type="InterPro" id="IPR005886">
    <property type="entry name" value="UDP_G4E"/>
</dbReference>
<feature type="domain" description="NAD-dependent epimerase/dehydratase" evidence="8">
    <location>
        <begin position="3"/>
        <end position="293"/>
    </location>
</feature>
<dbReference type="Pfam" id="PF01370">
    <property type="entry name" value="Epimerase"/>
    <property type="match status" value="1"/>
</dbReference>
<dbReference type="EMBL" id="CZPT02001954">
    <property type="protein sequence ID" value="SCU72986.1"/>
    <property type="molecule type" value="Genomic_DNA"/>
</dbReference>
<dbReference type="Gene3D" id="3.40.50.720">
    <property type="entry name" value="NAD(P)-binding Rossmann-like Domain"/>
    <property type="match status" value="1"/>
</dbReference>
<dbReference type="PANTHER" id="PTHR43725">
    <property type="entry name" value="UDP-GLUCOSE 4-EPIMERASE"/>
    <property type="match status" value="1"/>
</dbReference>
<comment type="subunit">
    <text evidence="6">Homodimer.</text>
</comment>
<dbReference type="GO" id="GO:0003978">
    <property type="term" value="F:UDP-glucose 4-epimerase activity"/>
    <property type="evidence" value="ECO:0007669"/>
    <property type="project" value="UniProtKB-UniRule"/>
</dbReference>
<feature type="region of interest" description="Disordered" evidence="7">
    <location>
        <begin position="376"/>
        <end position="395"/>
    </location>
</feature>
<dbReference type="CDD" id="cd05247">
    <property type="entry name" value="UDP_G4E_1_SDR_e"/>
    <property type="match status" value="1"/>
</dbReference>
<dbReference type="NCBIfam" id="TIGR01179">
    <property type="entry name" value="galE"/>
    <property type="match status" value="1"/>
</dbReference>
<comment type="caution">
    <text evidence="9">The sequence shown here is derived from an EMBL/GenBank/DDBJ whole genome shotgun (WGS) entry which is preliminary data.</text>
</comment>
<name>A0A1G4IKD6_TRYEQ</name>
<keyword evidence="4 6" id="KW-0413">Isomerase</keyword>
<comment type="pathway">
    <text evidence="6">Carbohydrate metabolism; galactose metabolism.</text>
</comment>
<dbReference type="UniPathway" id="UPA00214"/>
<evidence type="ECO:0000256" key="7">
    <source>
        <dbReference type="SAM" id="MobiDB-lite"/>
    </source>
</evidence>
<dbReference type="AlphaFoldDB" id="A0A1G4IKD6"/>
<evidence type="ECO:0000256" key="1">
    <source>
        <dbReference type="ARBA" id="ARBA00001911"/>
    </source>
</evidence>
<evidence type="ECO:0000313" key="9">
    <source>
        <dbReference type="EMBL" id="SCU72986.1"/>
    </source>
</evidence>
<comment type="cofactor">
    <cofactor evidence="1 6">
        <name>NAD(+)</name>
        <dbReference type="ChEBI" id="CHEBI:57540"/>
    </cofactor>
</comment>
<evidence type="ECO:0000313" key="10">
    <source>
        <dbReference type="Proteomes" id="UP000195570"/>
    </source>
</evidence>
<dbReference type="InterPro" id="IPR001509">
    <property type="entry name" value="Epimerase_deHydtase"/>
</dbReference>
<accession>A0A1G4IKD6</accession>
<evidence type="ECO:0000256" key="2">
    <source>
        <dbReference type="ARBA" id="ARBA00007637"/>
    </source>
</evidence>
<dbReference type="Proteomes" id="UP000195570">
    <property type="component" value="Unassembled WGS sequence"/>
</dbReference>
<comment type="similarity">
    <text evidence="2 6">Belongs to the NAD(P)-dependent epimerase/dehydratase family.</text>
</comment>
<evidence type="ECO:0000256" key="6">
    <source>
        <dbReference type="RuleBase" id="RU366046"/>
    </source>
</evidence>
<dbReference type="SUPFAM" id="SSF51735">
    <property type="entry name" value="NAD(P)-binding Rossmann-fold domains"/>
    <property type="match status" value="1"/>
</dbReference>